<evidence type="ECO:0008006" key="3">
    <source>
        <dbReference type="Google" id="ProtNLM"/>
    </source>
</evidence>
<proteinExistence type="predicted"/>
<dbReference type="Proteomes" id="UP001174748">
    <property type="component" value="Unassembled WGS sequence"/>
</dbReference>
<organism evidence="1 2">
    <name type="scientific">Serratia nevei</name>
    <dbReference type="NCBI Taxonomy" id="2703794"/>
    <lineage>
        <taxon>Bacteria</taxon>
        <taxon>Pseudomonadati</taxon>
        <taxon>Pseudomonadota</taxon>
        <taxon>Gammaproteobacteria</taxon>
        <taxon>Enterobacterales</taxon>
        <taxon>Yersiniaceae</taxon>
        <taxon>Serratia</taxon>
    </lineage>
</organism>
<evidence type="ECO:0000313" key="1">
    <source>
        <dbReference type="EMBL" id="MDK5172828.1"/>
    </source>
</evidence>
<keyword evidence="2" id="KW-1185">Reference proteome</keyword>
<dbReference type="InterPro" id="IPR017853">
    <property type="entry name" value="GH"/>
</dbReference>
<name>A0ABT7GH35_9GAMM</name>
<accession>A0ABT7GH35</accession>
<sequence>MNTFITGGWSQSLTGQPLKEFDVMMYGMVTNLDGLTTGTSAHPGWSPEKQNKPDTLPGFKGKTLWVYGGGGCSPQQKPANEDEVLRIVEATVDRGWDGVDFDDECNMNTERVIEAMKRLKEARKETSLGFIAGYSYNHPNTENGKKLNEKVKKIILSGQCDRFIHYCYAAAMWSNDDILANVIPALKQSLANGAENKKCILALTTRGLTDWNLNYFIDQVLDFNLGGLFIWNYANLTDEHNTIIKNRLNSCA</sequence>
<dbReference type="RefSeq" id="WP_285098232.1">
    <property type="nucleotide sequence ID" value="NZ_JARTNU020000001.1"/>
</dbReference>
<dbReference type="SUPFAM" id="SSF51445">
    <property type="entry name" value="(Trans)glycosidases"/>
    <property type="match status" value="1"/>
</dbReference>
<gene>
    <name evidence="1" type="ORF">P9921_20430</name>
</gene>
<comment type="caution">
    <text evidence="1">The sequence shown here is derived from an EMBL/GenBank/DDBJ whole genome shotgun (WGS) entry which is preliminary data.</text>
</comment>
<protein>
    <recommendedName>
        <fullName evidence="3">GH18 domain-containing protein</fullName>
    </recommendedName>
</protein>
<dbReference type="Gene3D" id="3.20.20.80">
    <property type="entry name" value="Glycosidases"/>
    <property type="match status" value="1"/>
</dbReference>
<evidence type="ECO:0000313" key="2">
    <source>
        <dbReference type="Proteomes" id="UP001174748"/>
    </source>
</evidence>
<reference evidence="1" key="1">
    <citation type="submission" date="2023-01" db="EMBL/GenBank/DDBJ databases">
        <title>Genomic dissection of endemic carbapenem resistance: metallo-beta-lactamase gene dissemination through clonal, plasmid and integron transfer pathways.</title>
        <authorList>
            <person name="Macesic N."/>
        </authorList>
    </citation>
    <scope>NUCLEOTIDE SEQUENCE</scope>
    <source>
        <strain evidence="1">CPO382</strain>
    </source>
</reference>
<dbReference type="EMBL" id="JARTOI010000044">
    <property type="protein sequence ID" value="MDK5172828.1"/>
    <property type="molecule type" value="Genomic_DNA"/>
</dbReference>